<name>A0ABM1JA91_POLDO</name>
<feature type="region of interest" description="Disordered" evidence="1">
    <location>
        <begin position="362"/>
        <end position="396"/>
    </location>
</feature>
<keyword evidence="2" id="KW-1185">Reference proteome</keyword>
<sequence length="396" mass="47098">MNNKHRVNNKRKGRRNQSNRTWINRQSHTEIMNHVPSRHQQMNLQLDRNQIDYEPSIPQMRHHNSYQHLMPQMPDPQYLNRITRRNPSAYTRTSMDRNYIPNVYDYWRQPSTSRIDNYMPNIPDLNEEEWWHQRSTSRIVNYIPNIPYINEVPYWRRKQQSTSHSSNEVTNVIIKNEPSTSQSRENKRSPLEIANVTPREKKQVDLGFGETIDVQINSIPSKNEEGYFTGAPVPSNDTKFQHPNEANEVLGPVNYLPVQNVYEHMKMDEDDKFMSPKFAHDMPSTSEILRVFMAEQQDPDDYIRENNNTMERENGNSGVIQNTTRTNYSNNQNYRQKCNTRKNNRYQPYNLQRNKLNNSNYNFITQQNNSDSSYSNNQQNNHDKENDNNNTSNDHQ</sequence>
<gene>
    <name evidence="3" type="primary">LOC107073301</name>
</gene>
<evidence type="ECO:0000256" key="1">
    <source>
        <dbReference type="SAM" id="MobiDB-lite"/>
    </source>
</evidence>
<feature type="compositionally biased region" description="Polar residues" evidence="1">
    <location>
        <begin position="305"/>
        <end position="337"/>
    </location>
</feature>
<evidence type="ECO:0000313" key="2">
    <source>
        <dbReference type="Proteomes" id="UP000694924"/>
    </source>
</evidence>
<dbReference type="RefSeq" id="XP_015189379.1">
    <property type="nucleotide sequence ID" value="XM_015333893.1"/>
</dbReference>
<feature type="compositionally biased region" description="Low complexity" evidence="1">
    <location>
        <begin position="366"/>
        <end position="380"/>
    </location>
</feature>
<evidence type="ECO:0000313" key="3">
    <source>
        <dbReference type="RefSeq" id="XP_015189379.1"/>
    </source>
</evidence>
<protein>
    <submittedName>
        <fullName evidence="3">GATA zinc finger domain-containing protein 14-like</fullName>
    </submittedName>
</protein>
<feature type="region of interest" description="Disordered" evidence="1">
    <location>
        <begin position="305"/>
        <end position="347"/>
    </location>
</feature>
<dbReference type="GeneID" id="107073301"/>
<proteinExistence type="predicted"/>
<accession>A0ABM1JA91</accession>
<dbReference type="Proteomes" id="UP000694924">
    <property type="component" value="Unplaced"/>
</dbReference>
<organism evidence="2 3">
    <name type="scientific">Polistes dominula</name>
    <name type="common">European paper wasp</name>
    <name type="synonym">Vespa dominula</name>
    <dbReference type="NCBI Taxonomy" id="743375"/>
    <lineage>
        <taxon>Eukaryota</taxon>
        <taxon>Metazoa</taxon>
        <taxon>Ecdysozoa</taxon>
        <taxon>Arthropoda</taxon>
        <taxon>Hexapoda</taxon>
        <taxon>Insecta</taxon>
        <taxon>Pterygota</taxon>
        <taxon>Neoptera</taxon>
        <taxon>Endopterygota</taxon>
        <taxon>Hymenoptera</taxon>
        <taxon>Apocrita</taxon>
        <taxon>Aculeata</taxon>
        <taxon>Vespoidea</taxon>
        <taxon>Vespidae</taxon>
        <taxon>Polistinae</taxon>
        <taxon>Polistini</taxon>
        <taxon>Polistes</taxon>
    </lineage>
</organism>
<feature type="region of interest" description="Disordered" evidence="1">
    <location>
        <begin position="173"/>
        <end position="192"/>
    </location>
</feature>
<reference evidence="3" key="1">
    <citation type="submission" date="2025-08" db="UniProtKB">
        <authorList>
            <consortium name="RefSeq"/>
        </authorList>
    </citation>
    <scope>IDENTIFICATION</scope>
    <source>
        <tissue evidence="3">Whole body</tissue>
    </source>
</reference>